<dbReference type="GO" id="GO:0006695">
    <property type="term" value="P:cholesterol biosynthetic process"/>
    <property type="evidence" value="ECO:0007669"/>
    <property type="project" value="TreeGrafter"/>
</dbReference>
<dbReference type="FunFam" id="1.50.10.20:FF:000002">
    <property type="entry name" value="Terpene cyclase/mutase family member"/>
    <property type="match status" value="1"/>
</dbReference>
<evidence type="ECO:0000256" key="9">
    <source>
        <dbReference type="RuleBase" id="RU362003"/>
    </source>
</evidence>
<proteinExistence type="inferred from homology"/>
<keyword evidence="3" id="KW-0677">Repeat</keyword>
<keyword evidence="13" id="KW-1185">Reference proteome</keyword>
<dbReference type="OrthoDB" id="21502at2759"/>
<dbReference type="Pfam" id="PF13243">
    <property type="entry name" value="SQHop_cyclase_C"/>
    <property type="match status" value="1"/>
</dbReference>
<keyword evidence="6 9" id="KW-0413">Isomerase</keyword>
<accession>A0A7J7KPI0</accession>
<dbReference type="EC" id="5.4.99.-" evidence="9"/>
<name>A0A7J7KPI0_BUGNE</name>
<dbReference type="AlphaFoldDB" id="A0A7J7KPI0"/>
<sequence length="737" mass="84138">MPKFKYANNLRRNRGGPYKTEPVTELRRWRLRNVGGRQTWHYLESNEECKAWPQTLLDKHSLGLSTDDLAPSLPPATSAKASSYNALKFYAALQAEDGHWAGDYGGPLFLMPGLVIVNYITCTPFTEPQRLEMIRYLRSVQCPDGGWGLHIEGPPTVFGCALNYATMRLLGVEANDPDLVKARKLLHSFGGATGIPSWGKFWLSVLNVYSWEGMNSLFPEMWYLPSCMPMHPSKLWCHCRQVYLPMAYCYGTRLSAEVTPLISALRKELYVEDYDSINWPSHRNNVSWADLYSPHSWLLDFGYCVLNTYEKYHSKWLRQKALDKCYEHICADDHFTQCISIGPISKTINMLIRWKVDGPNNKYFKLHQDRVLDYLWIGLDGMKMTGTNGSQLWDTSFAVNAIMDTEVWNLPEFEGCLKKAHDFLKFTQIPENPAGYENYYRQMNKGGFPFSTRDCGWIVSDCTAEGLKAVMYLQEKMGDQFAETVSDRKLEQAVDVLLSMVNSDGGFATYETKRGGIMLELLNPSEVFGDIMIDYTYVECTSAVMQALKHFTDSKPHYRQQEISKVLVNGLRYIKQKQLPDGSFVGSWGVCFTYAAWFALEAFNCMGQSYVSGNLTPEVKLACEFIVSKQMEDGGWGEKFESCEQSKYIQSETSQIHNTCWALLGLMAVRYPDVKVIEKGIRLIMSRQLNNGDFPQEMISGVFNKSCAISYTSYRNVFPIWTLGRFTRLYADSPLAK</sequence>
<dbReference type="SUPFAM" id="SSF48239">
    <property type="entry name" value="Terpenoid cyclases/Protein prenyltransferases"/>
    <property type="match status" value="2"/>
</dbReference>
<dbReference type="SFLD" id="SFLDG01016">
    <property type="entry name" value="Prenyltransferase_Like_2"/>
    <property type="match status" value="1"/>
</dbReference>
<evidence type="ECO:0000256" key="4">
    <source>
        <dbReference type="ARBA" id="ARBA00022955"/>
    </source>
</evidence>
<keyword evidence="4" id="KW-0752">Steroid biosynthesis</keyword>
<evidence type="ECO:0000256" key="3">
    <source>
        <dbReference type="ARBA" id="ARBA00022737"/>
    </source>
</evidence>
<comment type="pathway">
    <text evidence="8">Terpene metabolism; lanosterol biosynthesis; lanosterol from farnesyl diphosphate: step 3/3.</text>
</comment>
<dbReference type="GO" id="GO:0005811">
    <property type="term" value="C:lipid droplet"/>
    <property type="evidence" value="ECO:0007669"/>
    <property type="project" value="InterPro"/>
</dbReference>
<evidence type="ECO:0000256" key="1">
    <source>
        <dbReference type="ARBA" id="ARBA00009755"/>
    </source>
</evidence>
<dbReference type="Proteomes" id="UP000593567">
    <property type="component" value="Unassembled WGS sequence"/>
</dbReference>
<keyword evidence="5" id="KW-0443">Lipid metabolism</keyword>
<dbReference type="Gene3D" id="1.50.10.20">
    <property type="match status" value="2"/>
</dbReference>
<evidence type="ECO:0000259" key="10">
    <source>
        <dbReference type="Pfam" id="PF13243"/>
    </source>
</evidence>
<dbReference type="GO" id="GO:0000250">
    <property type="term" value="F:lanosterol synthase activity"/>
    <property type="evidence" value="ECO:0007669"/>
    <property type="project" value="UniProtKB-ARBA"/>
</dbReference>
<dbReference type="Pfam" id="PF13249">
    <property type="entry name" value="SQHop_cyclase_N"/>
    <property type="match status" value="1"/>
</dbReference>
<evidence type="ECO:0000313" key="12">
    <source>
        <dbReference type="EMBL" id="KAF6040067.1"/>
    </source>
</evidence>
<dbReference type="InterPro" id="IPR018333">
    <property type="entry name" value="Squalene_cyclase"/>
</dbReference>
<feature type="domain" description="Squalene cyclase C-terminal" evidence="10">
    <location>
        <begin position="390"/>
        <end position="727"/>
    </location>
</feature>
<gene>
    <name evidence="12" type="ORF">EB796_001636</name>
</gene>
<feature type="domain" description="Squalene cyclase N-terminal" evidence="11">
    <location>
        <begin position="87"/>
        <end position="332"/>
    </location>
</feature>
<evidence type="ECO:0000256" key="6">
    <source>
        <dbReference type="ARBA" id="ARBA00023235"/>
    </source>
</evidence>
<evidence type="ECO:0000313" key="13">
    <source>
        <dbReference type="Proteomes" id="UP000593567"/>
    </source>
</evidence>
<organism evidence="12 13">
    <name type="scientific">Bugula neritina</name>
    <name type="common">Brown bryozoan</name>
    <name type="synonym">Sertularia neritina</name>
    <dbReference type="NCBI Taxonomy" id="10212"/>
    <lineage>
        <taxon>Eukaryota</taxon>
        <taxon>Metazoa</taxon>
        <taxon>Spiralia</taxon>
        <taxon>Lophotrochozoa</taxon>
        <taxon>Bryozoa</taxon>
        <taxon>Gymnolaemata</taxon>
        <taxon>Cheilostomatida</taxon>
        <taxon>Flustrina</taxon>
        <taxon>Buguloidea</taxon>
        <taxon>Bugulidae</taxon>
        <taxon>Bugula</taxon>
    </lineage>
</organism>
<protein>
    <recommendedName>
        <fullName evidence="9">Terpene cyclase/mutase family member</fullName>
        <ecNumber evidence="9">5.4.99.-</ecNumber>
    </recommendedName>
</protein>
<comment type="caution">
    <text evidence="12">The sequence shown here is derived from an EMBL/GenBank/DDBJ whole genome shotgun (WGS) entry which is preliminary data.</text>
</comment>
<dbReference type="PANTHER" id="PTHR11764">
    <property type="entry name" value="TERPENE CYCLASE/MUTASE FAMILY MEMBER"/>
    <property type="match status" value="1"/>
</dbReference>
<dbReference type="GO" id="GO:0016104">
    <property type="term" value="P:triterpenoid biosynthetic process"/>
    <property type="evidence" value="ECO:0007669"/>
    <property type="project" value="InterPro"/>
</dbReference>
<evidence type="ECO:0000256" key="5">
    <source>
        <dbReference type="ARBA" id="ARBA00023098"/>
    </source>
</evidence>
<dbReference type="FunFam" id="1.50.10.20:FF:000003">
    <property type="entry name" value="Terpene cyclase/mutase family member"/>
    <property type="match status" value="1"/>
</dbReference>
<evidence type="ECO:0000256" key="7">
    <source>
        <dbReference type="ARBA" id="ARBA00055567"/>
    </source>
</evidence>
<dbReference type="InterPro" id="IPR008930">
    <property type="entry name" value="Terpenoid_cyclase/PrenylTrfase"/>
</dbReference>
<dbReference type="InterPro" id="IPR032696">
    <property type="entry name" value="SQ_cyclase_C"/>
</dbReference>
<keyword evidence="2" id="KW-0444">Lipid biosynthesis</keyword>
<evidence type="ECO:0000256" key="2">
    <source>
        <dbReference type="ARBA" id="ARBA00022516"/>
    </source>
</evidence>
<reference evidence="12" key="1">
    <citation type="submission" date="2020-06" db="EMBL/GenBank/DDBJ databases">
        <title>Draft genome of Bugula neritina, a colonial animal packing powerful symbionts and potential medicines.</title>
        <authorList>
            <person name="Rayko M."/>
        </authorList>
    </citation>
    <scope>NUCLEOTIDE SEQUENCE [LARGE SCALE GENOMIC DNA]</scope>
    <source>
        <strain evidence="12">Kwan_BN1</strain>
    </source>
</reference>
<dbReference type="NCBIfam" id="TIGR01787">
    <property type="entry name" value="squalene_cyclas"/>
    <property type="match status" value="1"/>
</dbReference>
<dbReference type="InterPro" id="IPR032697">
    <property type="entry name" value="SQ_cyclase_N"/>
</dbReference>
<dbReference type="CDD" id="cd02892">
    <property type="entry name" value="SQCY_1"/>
    <property type="match status" value="1"/>
</dbReference>
<comment type="similarity">
    <text evidence="1 9">Belongs to the terpene cyclase/mutase family.</text>
</comment>
<dbReference type="Gene3D" id="6.20.120.20">
    <property type="match status" value="1"/>
</dbReference>
<evidence type="ECO:0000259" key="11">
    <source>
        <dbReference type="Pfam" id="PF13249"/>
    </source>
</evidence>
<dbReference type="EMBL" id="VXIV02000185">
    <property type="protein sequence ID" value="KAF6040067.1"/>
    <property type="molecule type" value="Genomic_DNA"/>
</dbReference>
<evidence type="ECO:0000256" key="8">
    <source>
        <dbReference type="ARBA" id="ARBA00060682"/>
    </source>
</evidence>
<dbReference type="PANTHER" id="PTHR11764:SF20">
    <property type="entry name" value="LANOSTEROL SYNTHASE"/>
    <property type="match status" value="1"/>
</dbReference>
<comment type="function">
    <text evidence="7">Key enzyme in the cholesterol biosynthesis pathway. Catalyzes the cyclization of (S)-2,3 oxidosqualene to lanosterol, a reaction that forms the sterol nucleus. Through the production of lanosterol may regulate lens protein aggregation and increase transparency.</text>
</comment>